<feature type="transmembrane region" description="Helical" evidence="1">
    <location>
        <begin position="350"/>
        <end position="370"/>
    </location>
</feature>
<dbReference type="SMART" id="SM00044">
    <property type="entry name" value="CYCc"/>
    <property type="match status" value="1"/>
</dbReference>
<dbReference type="Pfam" id="PF05226">
    <property type="entry name" value="CHASE2"/>
    <property type="match status" value="1"/>
</dbReference>
<dbReference type="PANTHER" id="PTHR43081:SF1">
    <property type="entry name" value="ADENYLATE CYCLASE, TERMINAL-DIFFERENTIATION SPECIFIC"/>
    <property type="match status" value="1"/>
</dbReference>
<dbReference type="SUPFAM" id="SSF55073">
    <property type="entry name" value="Nucleotide cyclase"/>
    <property type="match status" value="1"/>
</dbReference>
<evidence type="ECO:0000259" key="2">
    <source>
        <dbReference type="PROSITE" id="PS50125"/>
    </source>
</evidence>
<proteinExistence type="predicted"/>
<feature type="transmembrane region" description="Helical" evidence="1">
    <location>
        <begin position="325"/>
        <end position="343"/>
    </location>
</feature>
<dbReference type="InterPro" id="IPR050697">
    <property type="entry name" value="Adenylyl/Guanylyl_Cyclase_3/4"/>
</dbReference>
<dbReference type="AlphaFoldDB" id="A0A285UQE6"/>
<accession>A0A285UQE6</accession>
<dbReference type="GO" id="GO:0035556">
    <property type="term" value="P:intracellular signal transduction"/>
    <property type="evidence" value="ECO:0007669"/>
    <property type="project" value="InterPro"/>
</dbReference>
<sequence>MTPRLRALSSKPLLAGVATSLVCAFLLFHFSEAVLERPRELFFDALTQAFPGPETDRLVVVDIDRKALRWASGEWTRAHSAALISAIATARPAAVAIDLVFSKDCDLSDPANGALAEALGRAPAILGFLIGEQTSAAPGPAPELAVQRPIAIPPLWFINGADASCPIFQERAAAAAAAFLIGDDDAVVRRSQAYAILGNAAYPALGLEAARLAAGAGASVIGGMPPWIRQDQRLLWPDDDGNLRFVAAHPGRIARRTISAADVLNGVSLPERIRGKVVLVGSSLPTLGGLRASASLPLEPSMQIHADVATAVLTGFIPHRRSSQIPWEAGYAFLAGIGVATLITRLRPTYAAIAGLIAIAGTIAGAAFVYRQTGLLLDATAIAMALTTVLLVTGVLQFAQVRRAEQTARARFGQYLPPSVVSRYLDNPKLERVAAEERQVTALFTDIEDFSALSGRIGPQRLVPLLDIYFREVNALVASHGGMVNKVVGDAVHALFNAPEDLDRHVDRAIDCAREIHALTEEMRGRADFAAEGFGRTRIGIETGLVILGEVGTGGTLDYTAHGMAMNIAARLQEANKVFGTAICIGPAAAGETTRRLRSLGVHEIRGAGPLALFTIADDG</sequence>
<protein>
    <submittedName>
        <fullName evidence="3">Adenylate cyclase</fullName>
    </submittedName>
</protein>
<dbReference type="CDD" id="cd07302">
    <property type="entry name" value="CHD"/>
    <property type="match status" value="1"/>
</dbReference>
<keyword evidence="1" id="KW-1133">Transmembrane helix</keyword>
<dbReference type="PROSITE" id="PS50125">
    <property type="entry name" value="GUANYLATE_CYCLASE_2"/>
    <property type="match status" value="1"/>
</dbReference>
<dbReference type="Proteomes" id="UP000219167">
    <property type="component" value="Unassembled WGS sequence"/>
</dbReference>
<evidence type="ECO:0000256" key="1">
    <source>
        <dbReference type="SAM" id="Phobius"/>
    </source>
</evidence>
<dbReference type="SMART" id="SM01080">
    <property type="entry name" value="CHASE2"/>
    <property type="match status" value="1"/>
</dbReference>
<dbReference type="Pfam" id="PF00211">
    <property type="entry name" value="Guanylate_cyc"/>
    <property type="match status" value="1"/>
</dbReference>
<dbReference type="PANTHER" id="PTHR43081">
    <property type="entry name" value="ADENYLATE CYCLASE, TERMINAL-DIFFERENTIATION SPECIFIC-RELATED"/>
    <property type="match status" value="1"/>
</dbReference>
<feature type="transmembrane region" description="Helical" evidence="1">
    <location>
        <begin position="376"/>
        <end position="399"/>
    </location>
</feature>
<reference evidence="3 4" key="1">
    <citation type="submission" date="2017-08" db="EMBL/GenBank/DDBJ databases">
        <authorList>
            <person name="de Groot N.N."/>
        </authorList>
    </citation>
    <scope>NUCLEOTIDE SEQUENCE [LARGE SCALE GENOMIC DNA]</scope>
    <source>
        <strain evidence="3 4">JC85</strain>
    </source>
</reference>
<dbReference type="OrthoDB" id="9789782at2"/>
<dbReference type="InterPro" id="IPR007890">
    <property type="entry name" value="CHASE2"/>
</dbReference>
<dbReference type="RefSeq" id="WP_097141422.1">
    <property type="nucleotide sequence ID" value="NZ_OBQD01000012.1"/>
</dbReference>
<evidence type="ECO:0000313" key="4">
    <source>
        <dbReference type="Proteomes" id="UP000219167"/>
    </source>
</evidence>
<keyword evidence="4" id="KW-1185">Reference proteome</keyword>
<gene>
    <name evidence="3" type="ORF">SAMN05892877_11274</name>
</gene>
<dbReference type="Gene3D" id="3.30.70.1230">
    <property type="entry name" value="Nucleotide cyclase"/>
    <property type="match status" value="1"/>
</dbReference>
<dbReference type="GO" id="GO:0004016">
    <property type="term" value="F:adenylate cyclase activity"/>
    <property type="evidence" value="ECO:0007669"/>
    <property type="project" value="UniProtKB-ARBA"/>
</dbReference>
<dbReference type="InterPro" id="IPR029787">
    <property type="entry name" value="Nucleotide_cyclase"/>
</dbReference>
<evidence type="ECO:0000313" key="3">
    <source>
        <dbReference type="EMBL" id="SOC44104.1"/>
    </source>
</evidence>
<dbReference type="EMBL" id="OBQD01000012">
    <property type="protein sequence ID" value="SOC44104.1"/>
    <property type="molecule type" value="Genomic_DNA"/>
</dbReference>
<dbReference type="GO" id="GO:0009190">
    <property type="term" value="P:cyclic nucleotide biosynthetic process"/>
    <property type="evidence" value="ECO:0007669"/>
    <property type="project" value="InterPro"/>
</dbReference>
<keyword evidence="1" id="KW-0472">Membrane</keyword>
<dbReference type="InterPro" id="IPR001054">
    <property type="entry name" value="A/G_cyclase"/>
</dbReference>
<feature type="domain" description="Guanylate cyclase" evidence="2">
    <location>
        <begin position="441"/>
        <end position="573"/>
    </location>
</feature>
<keyword evidence="1" id="KW-0812">Transmembrane</keyword>
<name>A0A285UQE6_9HYPH</name>
<organism evidence="3 4">
    <name type="scientific">Rhizobium subbaraonis</name>
    <dbReference type="NCBI Taxonomy" id="908946"/>
    <lineage>
        <taxon>Bacteria</taxon>
        <taxon>Pseudomonadati</taxon>
        <taxon>Pseudomonadota</taxon>
        <taxon>Alphaproteobacteria</taxon>
        <taxon>Hyphomicrobiales</taxon>
        <taxon>Rhizobiaceae</taxon>
        <taxon>Rhizobium/Agrobacterium group</taxon>
        <taxon>Rhizobium</taxon>
    </lineage>
</organism>